<dbReference type="Proteomes" id="UP000656732">
    <property type="component" value="Unassembled WGS sequence"/>
</dbReference>
<dbReference type="Pfam" id="PF12852">
    <property type="entry name" value="Cupin_6"/>
    <property type="match status" value="1"/>
</dbReference>
<dbReference type="GO" id="GO:0043565">
    <property type="term" value="F:sequence-specific DNA binding"/>
    <property type="evidence" value="ECO:0007669"/>
    <property type="project" value="InterPro"/>
</dbReference>
<evidence type="ECO:0000259" key="5">
    <source>
        <dbReference type="PROSITE" id="PS01124"/>
    </source>
</evidence>
<feature type="compositionally biased region" description="Low complexity" evidence="4">
    <location>
        <begin position="317"/>
        <end position="327"/>
    </location>
</feature>
<reference evidence="6" key="2">
    <citation type="submission" date="2020-09" db="EMBL/GenBank/DDBJ databases">
        <authorList>
            <person name="Sun Q."/>
            <person name="Ohkuma M."/>
        </authorList>
    </citation>
    <scope>NUCLEOTIDE SEQUENCE</scope>
    <source>
        <strain evidence="6">JCM 4403</strain>
    </source>
</reference>
<reference evidence="6" key="1">
    <citation type="journal article" date="2014" name="Int. J. Syst. Evol. Microbiol.">
        <title>Complete genome sequence of Corynebacterium casei LMG S-19264T (=DSM 44701T), isolated from a smear-ripened cheese.</title>
        <authorList>
            <consortium name="US DOE Joint Genome Institute (JGI-PGF)"/>
            <person name="Walter F."/>
            <person name="Albersmeier A."/>
            <person name="Kalinowski J."/>
            <person name="Ruckert C."/>
        </authorList>
    </citation>
    <scope>NUCLEOTIDE SEQUENCE</scope>
    <source>
        <strain evidence="6">JCM 4403</strain>
    </source>
</reference>
<sequence>MFRVDPLSSLLSGIRAEGSVVSRAVLTAPWTIRFVDDAPLVMISVLRGAGTLLLPDGTERAVGPGDTALVRGGVPFHLADHSATVHDSPALYELSCFTAGPECSDQELAGIHWDNEADEATALIVGAYRASGHRHQRLLSALPPVLVVEEDTDVCAWFETVAVDAARHSAGSQALMDRLLDWALVCTLRSWFDQAGTDAPGWYRGLADPVLAPALQSFHDRPAEAWTVASLAARAGVSRALFAKRFTRLMGRPPLAYVTECRMDEAEALLSDTDLGIAHIARSVGYADAFGFSAAFKRHKGMSPSRFRAVSAAAAATGPGSAASGRGDMAVRAHRQSSRRGLGAAAEREPAPAGGRGVQRGRLPEDPAELPPRSTSSPVSAAP</sequence>
<dbReference type="Gene3D" id="1.10.10.60">
    <property type="entry name" value="Homeodomain-like"/>
    <property type="match status" value="2"/>
</dbReference>
<feature type="domain" description="HTH araC/xylS-type" evidence="5">
    <location>
        <begin position="212"/>
        <end position="310"/>
    </location>
</feature>
<feature type="compositionally biased region" description="Polar residues" evidence="4">
    <location>
        <begin position="373"/>
        <end position="383"/>
    </location>
</feature>
<dbReference type="GO" id="GO:0003700">
    <property type="term" value="F:DNA-binding transcription factor activity"/>
    <property type="evidence" value="ECO:0007669"/>
    <property type="project" value="InterPro"/>
</dbReference>
<comment type="caution">
    <text evidence="6">The sequence shown here is derived from an EMBL/GenBank/DDBJ whole genome shotgun (WGS) entry which is preliminary data.</text>
</comment>
<evidence type="ECO:0000313" key="7">
    <source>
        <dbReference type="Proteomes" id="UP000656732"/>
    </source>
</evidence>
<evidence type="ECO:0000256" key="1">
    <source>
        <dbReference type="ARBA" id="ARBA00023015"/>
    </source>
</evidence>
<feature type="region of interest" description="Disordered" evidence="4">
    <location>
        <begin position="317"/>
        <end position="383"/>
    </location>
</feature>
<dbReference type="InterPro" id="IPR009057">
    <property type="entry name" value="Homeodomain-like_sf"/>
</dbReference>
<keyword evidence="2" id="KW-0238">DNA-binding</keyword>
<keyword evidence="7" id="KW-1185">Reference proteome</keyword>
<dbReference type="InterPro" id="IPR050204">
    <property type="entry name" value="AraC_XylS_family_regulators"/>
</dbReference>
<evidence type="ECO:0000313" key="6">
    <source>
        <dbReference type="EMBL" id="GGQ70249.1"/>
    </source>
</evidence>
<dbReference type="PANTHER" id="PTHR46796">
    <property type="entry name" value="HTH-TYPE TRANSCRIPTIONAL ACTIVATOR RHAS-RELATED"/>
    <property type="match status" value="1"/>
</dbReference>
<dbReference type="InterPro" id="IPR018060">
    <property type="entry name" value="HTH_AraC"/>
</dbReference>
<dbReference type="Pfam" id="PF12833">
    <property type="entry name" value="HTH_18"/>
    <property type="match status" value="1"/>
</dbReference>
<accession>A0A918BJC2</accession>
<evidence type="ECO:0000256" key="3">
    <source>
        <dbReference type="ARBA" id="ARBA00023163"/>
    </source>
</evidence>
<organism evidence="6 7">
    <name type="scientific">Streptomyces pilosus</name>
    <dbReference type="NCBI Taxonomy" id="28893"/>
    <lineage>
        <taxon>Bacteria</taxon>
        <taxon>Bacillati</taxon>
        <taxon>Actinomycetota</taxon>
        <taxon>Actinomycetes</taxon>
        <taxon>Kitasatosporales</taxon>
        <taxon>Streptomycetaceae</taxon>
        <taxon>Streptomyces</taxon>
    </lineage>
</organism>
<evidence type="ECO:0000256" key="2">
    <source>
        <dbReference type="ARBA" id="ARBA00023125"/>
    </source>
</evidence>
<dbReference type="AlphaFoldDB" id="A0A918BJC2"/>
<dbReference type="PRINTS" id="PR00032">
    <property type="entry name" value="HTHARAC"/>
</dbReference>
<dbReference type="EMBL" id="BMTU01000002">
    <property type="protein sequence ID" value="GGQ70249.1"/>
    <property type="molecule type" value="Genomic_DNA"/>
</dbReference>
<dbReference type="SMART" id="SM00342">
    <property type="entry name" value="HTH_ARAC"/>
    <property type="match status" value="1"/>
</dbReference>
<protein>
    <submittedName>
        <fullName evidence="6">Cupin</fullName>
    </submittedName>
</protein>
<keyword evidence="3" id="KW-0804">Transcription</keyword>
<dbReference type="InterPro" id="IPR020449">
    <property type="entry name" value="Tscrpt_reg_AraC-type_HTH"/>
</dbReference>
<dbReference type="InterPro" id="IPR032783">
    <property type="entry name" value="AraC_lig"/>
</dbReference>
<dbReference type="SUPFAM" id="SSF46689">
    <property type="entry name" value="Homeodomain-like"/>
    <property type="match status" value="2"/>
</dbReference>
<gene>
    <name evidence="6" type="ORF">GCM10010280_15870</name>
</gene>
<keyword evidence="1" id="KW-0805">Transcription regulation</keyword>
<proteinExistence type="predicted"/>
<dbReference type="PROSITE" id="PS01124">
    <property type="entry name" value="HTH_ARAC_FAMILY_2"/>
    <property type="match status" value="1"/>
</dbReference>
<name>A0A918BJC2_9ACTN</name>
<evidence type="ECO:0000256" key="4">
    <source>
        <dbReference type="SAM" id="MobiDB-lite"/>
    </source>
</evidence>
<dbReference type="PANTHER" id="PTHR46796:SF13">
    <property type="entry name" value="HTH-TYPE TRANSCRIPTIONAL ACTIVATOR RHAS"/>
    <property type="match status" value="1"/>
</dbReference>